<evidence type="ECO:0000256" key="6">
    <source>
        <dbReference type="ARBA" id="ARBA00022989"/>
    </source>
</evidence>
<protein>
    <submittedName>
        <fullName evidence="10">Iron ABC transporter permease</fullName>
    </submittedName>
</protein>
<feature type="transmembrane region" description="Helical" evidence="9">
    <location>
        <begin position="83"/>
        <end position="103"/>
    </location>
</feature>
<feature type="transmembrane region" description="Helical" evidence="9">
    <location>
        <begin position="302"/>
        <end position="322"/>
    </location>
</feature>
<dbReference type="SUPFAM" id="SSF81345">
    <property type="entry name" value="ABC transporter involved in vitamin B12 uptake, BtuC"/>
    <property type="match status" value="2"/>
</dbReference>
<feature type="transmembrane region" description="Helical" evidence="9">
    <location>
        <begin position="460"/>
        <end position="480"/>
    </location>
</feature>
<dbReference type="InterPro" id="IPR000522">
    <property type="entry name" value="ABC_transptr_permease_BtuC"/>
</dbReference>
<evidence type="ECO:0000256" key="7">
    <source>
        <dbReference type="ARBA" id="ARBA00023136"/>
    </source>
</evidence>
<reference evidence="10" key="1">
    <citation type="submission" date="2021-04" db="EMBL/GenBank/DDBJ databases">
        <title>Biosynthetic gene clusters of Dactylosporangioum roseum.</title>
        <authorList>
            <person name="Hartkoorn R.C."/>
            <person name="Beaudoing E."/>
            <person name="Hot D."/>
            <person name="Moureu S."/>
        </authorList>
    </citation>
    <scope>NUCLEOTIDE SEQUENCE</scope>
    <source>
        <strain evidence="10">NRRL B-16295</strain>
    </source>
</reference>
<feature type="transmembrane region" description="Helical" evidence="9">
    <location>
        <begin position="123"/>
        <end position="156"/>
    </location>
</feature>
<evidence type="ECO:0000256" key="4">
    <source>
        <dbReference type="ARBA" id="ARBA00022475"/>
    </source>
</evidence>
<evidence type="ECO:0000256" key="5">
    <source>
        <dbReference type="ARBA" id="ARBA00022692"/>
    </source>
</evidence>
<evidence type="ECO:0000256" key="9">
    <source>
        <dbReference type="SAM" id="Phobius"/>
    </source>
</evidence>
<dbReference type="NCBIfam" id="NF007867">
    <property type="entry name" value="PRK10577.1-3"/>
    <property type="match status" value="1"/>
</dbReference>
<comment type="similarity">
    <text evidence="2">Belongs to the binding-protein-dependent transport system permease family. FecCD subfamily.</text>
</comment>
<feature type="transmembrane region" description="Helical" evidence="9">
    <location>
        <begin position="168"/>
        <end position="190"/>
    </location>
</feature>
<proteinExistence type="inferred from homology"/>
<dbReference type="PANTHER" id="PTHR30472">
    <property type="entry name" value="FERRIC ENTEROBACTIN TRANSPORT SYSTEM PERMEASE PROTEIN"/>
    <property type="match status" value="1"/>
</dbReference>
<evidence type="ECO:0000256" key="2">
    <source>
        <dbReference type="ARBA" id="ARBA00007935"/>
    </source>
</evidence>
<keyword evidence="4" id="KW-1003">Cell membrane</keyword>
<keyword evidence="5 9" id="KW-0812">Transmembrane</keyword>
<evidence type="ECO:0000256" key="8">
    <source>
        <dbReference type="SAM" id="MobiDB-lite"/>
    </source>
</evidence>
<dbReference type="InterPro" id="IPR037294">
    <property type="entry name" value="ABC_BtuC-like"/>
</dbReference>
<gene>
    <name evidence="10" type="ORF">Drose_22185</name>
</gene>
<evidence type="ECO:0000256" key="3">
    <source>
        <dbReference type="ARBA" id="ARBA00022448"/>
    </source>
</evidence>
<keyword evidence="7 9" id="KW-0472">Membrane</keyword>
<evidence type="ECO:0000313" key="11">
    <source>
        <dbReference type="Proteomes" id="UP001058271"/>
    </source>
</evidence>
<evidence type="ECO:0000313" key="10">
    <source>
        <dbReference type="EMBL" id="UWZ33972.1"/>
    </source>
</evidence>
<dbReference type="RefSeq" id="WP_260723257.1">
    <property type="nucleotide sequence ID" value="NZ_BAAABS010000037.1"/>
</dbReference>
<dbReference type="EMBL" id="CP073721">
    <property type="protein sequence ID" value="UWZ33972.1"/>
    <property type="molecule type" value="Genomic_DNA"/>
</dbReference>
<feature type="transmembrane region" description="Helical" evidence="9">
    <location>
        <begin position="559"/>
        <end position="578"/>
    </location>
</feature>
<dbReference type="PANTHER" id="PTHR30472:SF37">
    <property type="entry name" value="FE(3+) DICITRATE TRANSPORT SYSTEM PERMEASE PROTEIN FECD-RELATED"/>
    <property type="match status" value="1"/>
</dbReference>
<feature type="transmembrane region" description="Helical" evidence="9">
    <location>
        <begin position="432"/>
        <end position="453"/>
    </location>
</feature>
<keyword evidence="3" id="KW-0813">Transport</keyword>
<feature type="transmembrane region" description="Helical" evidence="9">
    <location>
        <begin position="257"/>
        <end position="290"/>
    </location>
</feature>
<dbReference type="Gene3D" id="1.10.3470.10">
    <property type="entry name" value="ABC transporter involved in vitamin B12 uptake, BtuC"/>
    <property type="match status" value="2"/>
</dbReference>
<dbReference type="Pfam" id="PF01032">
    <property type="entry name" value="FecCD"/>
    <property type="match status" value="2"/>
</dbReference>
<feature type="transmembrane region" description="Helical" evidence="9">
    <location>
        <begin position="376"/>
        <end position="399"/>
    </location>
</feature>
<name>A0ABY5YZA4_9ACTN</name>
<feature type="transmembrane region" description="Helical" evidence="9">
    <location>
        <begin position="606"/>
        <end position="633"/>
    </location>
</feature>
<feature type="transmembrane region" description="Helical" evidence="9">
    <location>
        <begin position="334"/>
        <end position="352"/>
    </location>
</feature>
<accession>A0ABY5YZA4</accession>
<sequence length="704" mass="71142">MSQVVADPRVEPAGSPVPPAPAQAPVRPVRVGALAAGSIAAVVVLAAVHLTQGTSDVGALELLGLRADEETWRILAASRLPRLLAGLLVGIALGAAGATLQSLARNPLAAPDTIAVNAGAHLAVVAAAVFGLSLPVLLSGGLAFLGGLAAAAFVLMLSTGGASGPSRLILAGTATTFALNAFTVLLMLLFQNETVGFYAWGNGTLVQGDLRAVAQMAPVVALGVAGCLILGHRLDILALGDDTATVLGLHVRRTRLIGTVLAVLLATAAVAVAGPIGFVGLCAPVIVRLAGRVVPGLHRHRLLVPFSALAGVVVVIGSDILLRAFMGGQAGVDVPTGVVTSMFGAAVLVWLARRHRDPAATRSASTTAIARARSPLFFRSVLAVSAVSVVAAAVLGMLAGDTWLLTGDVVNWLGGRAGPAVTYVLDQRYPRVAAALLAGAALAVAGTAVQAVCRNPLAEPGILGVTAGAGVGAITVLTVFPMVGVLAMSVTAGSAALLTFALVYGLAWRGGLSSDRLILIGVGVFTAGTAVITFIIIATDPWNTGKALTWLSGSTYGRTAAQVSPVLIALLVFIPVLAGQTRKLDLLAIDDDTPRVLGVRLERTRLFTLTAAALLTSAAVSAVGIIGFVGLVAPHVARALAGGRHARVLPVAALLGALLVSLADTLGRTVIAPAQIPAGLVVAMIGTPYFIWLLWRSRVRTIGG</sequence>
<dbReference type="Proteomes" id="UP001058271">
    <property type="component" value="Chromosome"/>
</dbReference>
<evidence type="ECO:0000256" key="1">
    <source>
        <dbReference type="ARBA" id="ARBA00004651"/>
    </source>
</evidence>
<feature type="transmembrane region" description="Helical" evidence="9">
    <location>
        <begin position="517"/>
        <end position="539"/>
    </location>
</feature>
<keyword evidence="11" id="KW-1185">Reference proteome</keyword>
<feature type="region of interest" description="Disordered" evidence="8">
    <location>
        <begin position="1"/>
        <end position="22"/>
    </location>
</feature>
<feature type="transmembrane region" description="Helical" evidence="9">
    <location>
        <begin position="486"/>
        <end position="505"/>
    </location>
</feature>
<organism evidence="10 11">
    <name type="scientific">Dactylosporangium roseum</name>
    <dbReference type="NCBI Taxonomy" id="47989"/>
    <lineage>
        <taxon>Bacteria</taxon>
        <taxon>Bacillati</taxon>
        <taxon>Actinomycetota</taxon>
        <taxon>Actinomycetes</taxon>
        <taxon>Micromonosporales</taxon>
        <taxon>Micromonosporaceae</taxon>
        <taxon>Dactylosporangium</taxon>
    </lineage>
</organism>
<feature type="transmembrane region" description="Helical" evidence="9">
    <location>
        <begin position="676"/>
        <end position="695"/>
    </location>
</feature>
<comment type="subcellular location">
    <subcellularLocation>
        <location evidence="1">Cell membrane</location>
        <topology evidence="1">Multi-pass membrane protein</topology>
    </subcellularLocation>
</comment>
<feature type="transmembrane region" description="Helical" evidence="9">
    <location>
        <begin position="645"/>
        <end position="664"/>
    </location>
</feature>
<dbReference type="CDD" id="cd06550">
    <property type="entry name" value="TM_ABC_iron-siderophores_like"/>
    <property type="match status" value="2"/>
</dbReference>
<keyword evidence="6 9" id="KW-1133">Transmembrane helix</keyword>